<sequence length="202" mass="23022">MFKSLNLKMIVITSPIQIANEIKTIHALFESGLELLHIRKPDFSAEEIKTFVTAIGLEYSYKMVLHSHHQLALELGINRIHMNPVRVFNSDRVIPQKNTFSTSTHSIDEFNSLSNDYEYAFLSPVYKSISKENYSSKIDLLEAIKERTNFNTKLVALGGNEAQNIKKTLDAGFDDVALLGTIWNTNQPIKNFELCQQIVLLY</sequence>
<dbReference type="SUPFAM" id="SSF51391">
    <property type="entry name" value="Thiamin phosphate synthase"/>
    <property type="match status" value="1"/>
</dbReference>
<name>A0ABV4TBZ6_9FLAO</name>
<keyword evidence="5" id="KW-1185">Reference proteome</keyword>
<protein>
    <submittedName>
        <fullName evidence="4">Thiamine phosphate synthase</fullName>
    </submittedName>
</protein>
<feature type="domain" description="Thiamine phosphate synthase/TenI" evidence="3">
    <location>
        <begin position="11"/>
        <end position="181"/>
    </location>
</feature>
<dbReference type="InterPro" id="IPR013785">
    <property type="entry name" value="Aldolase_TIM"/>
</dbReference>
<accession>A0ABV4TBZ6</accession>
<comment type="caution">
    <text evidence="4">The sequence shown here is derived from an EMBL/GenBank/DDBJ whole genome shotgun (WGS) entry which is preliminary data.</text>
</comment>
<keyword evidence="2" id="KW-0784">Thiamine biosynthesis</keyword>
<gene>
    <name evidence="4" type="ORF">AAGV28_03665</name>
</gene>
<organism evidence="4 5">
    <name type="scientific">Flavobacterium zubiriense</name>
    <dbReference type="NCBI Taxonomy" id="3138075"/>
    <lineage>
        <taxon>Bacteria</taxon>
        <taxon>Pseudomonadati</taxon>
        <taxon>Bacteroidota</taxon>
        <taxon>Flavobacteriia</taxon>
        <taxon>Flavobacteriales</taxon>
        <taxon>Flavobacteriaceae</taxon>
        <taxon>Flavobacterium</taxon>
    </lineage>
</organism>
<dbReference type="EMBL" id="JBCFQL010000003">
    <property type="protein sequence ID" value="MFA9190457.1"/>
    <property type="molecule type" value="Genomic_DNA"/>
</dbReference>
<dbReference type="CDD" id="cd00564">
    <property type="entry name" value="TMP_TenI"/>
    <property type="match status" value="1"/>
</dbReference>
<dbReference type="PANTHER" id="PTHR20857:SF15">
    <property type="entry name" value="THIAMINE-PHOSPHATE SYNTHASE"/>
    <property type="match status" value="1"/>
</dbReference>
<dbReference type="InterPro" id="IPR022998">
    <property type="entry name" value="ThiamineP_synth_TenI"/>
</dbReference>
<dbReference type="Gene3D" id="3.20.20.70">
    <property type="entry name" value="Aldolase class I"/>
    <property type="match status" value="1"/>
</dbReference>
<dbReference type="RefSeq" id="WP_373405467.1">
    <property type="nucleotide sequence ID" value="NZ_JBCFQL010000003.1"/>
</dbReference>
<evidence type="ECO:0000256" key="1">
    <source>
        <dbReference type="ARBA" id="ARBA00004948"/>
    </source>
</evidence>
<reference evidence="4 5" key="1">
    <citation type="submission" date="2024-04" db="EMBL/GenBank/DDBJ databases">
        <title>New Clade of Flavobacterium.</title>
        <authorList>
            <person name="Matos L."/>
            <person name="Proenca D.N."/>
            <person name="Fransisco R.M."/>
            <person name="Chung A.P."/>
            <person name="Maccario L."/>
            <person name="Sorensen S.J."/>
            <person name="Morais P.V."/>
        </authorList>
    </citation>
    <scope>NUCLEOTIDE SEQUENCE [LARGE SCALE GENOMIC DNA]</scope>
    <source>
        <strain evidence="4 5">FZUC8N2.13</strain>
    </source>
</reference>
<evidence type="ECO:0000313" key="4">
    <source>
        <dbReference type="EMBL" id="MFA9190457.1"/>
    </source>
</evidence>
<evidence type="ECO:0000259" key="3">
    <source>
        <dbReference type="Pfam" id="PF02581"/>
    </source>
</evidence>
<dbReference type="Pfam" id="PF02581">
    <property type="entry name" value="TMP-TENI"/>
    <property type="match status" value="1"/>
</dbReference>
<evidence type="ECO:0000256" key="2">
    <source>
        <dbReference type="ARBA" id="ARBA00022977"/>
    </source>
</evidence>
<proteinExistence type="predicted"/>
<dbReference type="PANTHER" id="PTHR20857">
    <property type="entry name" value="THIAMINE-PHOSPHATE PYROPHOSPHORYLASE"/>
    <property type="match status" value="1"/>
</dbReference>
<comment type="pathway">
    <text evidence="1">Cofactor biosynthesis; thiamine diphosphate biosynthesis.</text>
</comment>
<dbReference type="Proteomes" id="UP001574169">
    <property type="component" value="Unassembled WGS sequence"/>
</dbReference>
<dbReference type="InterPro" id="IPR036206">
    <property type="entry name" value="ThiamineP_synth_sf"/>
</dbReference>
<evidence type="ECO:0000313" key="5">
    <source>
        <dbReference type="Proteomes" id="UP001574169"/>
    </source>
</evidence>